<organism evidence="2 3">
    <name type="scientific">candidate division WWE3 bacterium CG_4_10_14_0_2_um_filter_41_14</name>
    <dbReference type="NCBI Taxonomy" id="1975072"/>
    <lineage>
        <taxon>Bacteria</taxon>
        <taxon>Katanobacteria</taxon>
    </lineage>
</organism>
<evidence type="ECO:0000313" key="2">
    <source>
        <dbReference type="EMBL" id="PIZ47951.1"/>
    </source>
</evidence>
<gene>
    <name evidence="2" type="ORF">COY32_00880</name>
</gene>
<dbReference type="Proteomes" id="UP000228920">
    <property type="component" value="Unassembled WGS sequence"/>
</dbReference>
<evidence type="ECO:0000313" key="3">
    <source>
        <dbReference type="Proteomes" id="UP000228920"/>
    </source>
</evidence>
<evidence type="ECO:0000256" key="1">
    <source>
        <dbReference type="SAM" id="Phobius"/>
    </source>
</evidence>
<keyword evidence="1" id="KW-0472">Membrane</keyword>
<keyword evidence="1" id="KW-1133">Transmembrane helix</keyword>
<keyword evidence="1" id="KW-0812">Transmembrane</keyword>
<sequence length="214" mass="24072">MIKQNNGNIMIALLAVGLLVGVGVWYVITQRDIVPSEPTPTVTPTETTIDTSNDTSDWKTYVNDELGFSFKYPGYMILDFSRAGEEYKGTMLLEAHYEGPNNGENHFTDGMLIVFKKQSVVDGYESFPKYVNEVLIDKEMYLDDVDMVVSNEVINGLSAVRVFGLPSGSTETTSFFIEANEIIVNIDGFIRPQNDRKQYDAVFEAMIQSFTLER</sequence>
<comment type="caution">
    <text evidence="2">The sequence shown here is derived from an EMBL/GenBank/DDBJ whole genome shotgun (WGS) entry which is preliminary data.</text>
</comment>
<protein>
    <submittedName>
        <fullName evidence="2">Uncharacterized protein</fullName>
    </submittedName>
</protein>
<dbReference type="AlphaFoldDB" id="A0A2M7TLI1"/>
<name>A0A2M7TLI1_UNCKA</name>
<feature type="transmembrane region" description="Helical" evidence="1">
    <location>
        <begin position="7"/>
        <end position="28"/>
    </location>
</feature>
<proteinExistence type="predicted"/>
<accession>A0A2M7TLI1</accession>
<dbReference type="EMBL" id="PFNL01000021">
    <property type="protein sequence ID" value="PIZ47951.1"/>
    <property type="molecule type" value="Genomic_DNA"/>
</dbReference>
<reference evidence="3" key="1">
    <citation type="submission" date="2017-09" db="EMBL/GenBank/DDBJ databases">
        <title>Depth-based differentiation of microbial function through sediment-hosted aquifers and enrichment of novel symbionts in the deep terrestrial subsurface.</title>
        <authorList>
            <person name="Probst A.J."/>
            <person name="Ladd B."/>
            <person name="Jarett J.K."/>
            <person name="Geller-Mcgrath D.E."/>
            <person name="Sieber C.M.K."/>
            <person name="Emerson J.B."/>
            <person name="Anantharaman K."/>
            <person name="Thomas B.C."/>
            <person name="Malmstrom R."/>
            <person name="Stieglmeier M."/>
            <person name="Klingl A."/>
            <person name="Woyke T."/>
            <person name="Ryan C.M."/>
            <person name="Banfield J.F."/>
        </authorList>
    </citation>
    <scope>NUCLEOTIDE SEQUENCE [LARGE SCALE GENOMIC DNA]</scope>
</reference>